<dbReference type="PANTHER" id="PTHR15721:SF2">
    <property type="entry name" value="PROTEIN TALPID3"/>
    <property type="match status" value="1"/>
</dbReference>
<dbReference type="Proteomes" id="UP001178508">
    <property type="component" value="Chromosome 15"/>
</dbReference>
<feature type="compositionally biased region" description="Polar residues" evidence="2">
    <location>
        <begin position="547"/>
        <end position="558"/>
    </location>
</feature>
<accession>A0AAV1GQS4</accession>
<dbReference type="GO" id="GO:0005814">
    <property type="term" value="C:centriole"/>
    <property type="evidence" value="ECO:0007669"/>
    <property type="project" value="TreeGrafter"/>
</dbReference>
<feature type="compositionally biased region" description="Low complexity" evidence="2">
    <location>
        <begin position="559"/>
        <end position="581"/>
    </location>
</feature>
<feature type="region of interest" description="Disordered" evidence="2">
    <location>
        <begin position="1"/>
        <end position="131"/>
    </location>
</feature>
<feature type="compositionally biased region" description="Polar residues" evidence="2">
    <location>
        <begin position="401"/>
        <end position="448"/>
    </location>
</feature>
<dbReference type="EMBL" id="OY660878">
    <property type="protein sequence ID" value="CAJ1074934.1"/>
    <property type="molecule type" value="Genomic_DNA"/>
</dbReference>
<dbReference type="GO" id="GO:0036064">
    <property type="term" value="C:ciliary basal body"/>
    <property type="evidence" value="ECO:0007669"/>
    <property type="project" value="TreeGrafter"/>
</dbReference>
<sequence length="1375" mass="149805">MWAQPDSPRALFSPVRSSSSSDTGEVLIRSTRAQETTGSGSVRITVQKLKEVPVQPPLSEQQQWSSGREERLKPRGRPEREAPERAGGPTQPDRQTLHKPGPTKENREPSRTTPSAAETRPHRTPSAAQDVLTSRFDAGGRDAMLAALKQRSHSAPHRREVKVQLLDPGLLQTSSQGDPVPTTGSQDAVGVSGVQMEAGLPSGSPGDASVTAAAVPLFRAQSHLEARVCRLADGVEKLLQADREGGDRGRSLTLHHLEKLHSQQLQFQCEERGRGFTLFYLFQEEDSLKTAKTGPDPHETQQNQPQLNPLQSQSKPVHYQQDLNLPPQSSSQQSRPQTQFTVQNPETQQVQSNPIPVQQTQSQPVLPQSQTQQSRSQQTGPRQNQFTSQQTPPQPVQSKPNPTHQNHLQPLQSDPQQTQSRTLPSSSHQTGPQQNQSHSHLQTHQSIPVQRRPVIWSTLDEAGQVLRQVRKQKKVLEENLGALLRTRTGEVLNCQLEALAANRDWTEEVRIKKTVDAWIRTLSKDIQDEISVEKVAPCRSADAVSTRPHSQTPAVTSQRAAGASSAHSGRGRPLGTLRGTTSKTARGRGSRGQTGGQVQWAEPVGAAGRLSNRTQVEDESYLAHLYGRALYEGSRRTLKKSPYLRLSSPVSPVSRKLRPRVVESVRGVKVKSCKTQTCLAPPPALLPGRLQRNDHMTSGDPDDHRVTATDGQSVPMAIPLGRPRMDSSSRCLYDRQQEVTSPPMAPPTSAVAAVEEDRSPELQSQEQQDTSEAPPPPSVDIMEVRGEEEVEEEVVFPGTDFLSVTDVIQEVRAGVEVELDGGPSPPPVLYQGPVFPPQVPPTLPLQDQAPLHQPDLQRDLLETRLVEWVEQQLMSRIISQMYRPPLHDPAQNGSPDQSEHEDQSVTSDIIEAAGGSGLQFFVDSDVLVDSALIRQLVSEVLSEQITLILGRTDTQGPEPEPEPPGPEAHQEDELVSLVPTPVPTPPSSPTTEPNRETTPMTTPPPSEPTSLQIEEPPQPITEPEPVATPTPSPEPAHSPESPHVGHQAPPLPAPENTELLLDEEERSEEHLDTHLILASAAVEEPRPLSPPRPAPSPPPPGPGSSPASRSSSSEESSSSQSSSPSSSSVETEAALRHISEGELLITINQLTAAAAAITDPVHSFSSSLQEIQEDLDFDPPSVGQVRGHDILKALLTKMEEHRGERPQPEGSWGREEEEEVSVGEVREDWTTKHQRTTIPRSLSRSTAAQRGQTSSPGQISRSADVSSISFEGANQGSVAVGDFIVEPIGALTSDLQTDQSPPHLKDTHTVQQVFPVRVSNSGEQQGGGARSMEVYLPSITPQEEEEHQEEYQEEVMEECLSAAAADSDSSVSDRF</sequence>
<feature type="region of interest" description="Disordered" evidence="2">
    <location>
        <begin position="1197"/>
        <end position="1263"/>
    </location>
</feature>
<feature type="compositionally biased region" description="Polar residues" evidence="2">
    <location>
        <begin position="338"/>
        <end position="366"/>
    </location>
</feature>
<dbReference type="Pfam" id="PF15324">
    <property type="entry name" value="TALPID3"/>
    <property type="match status" value="2"/>
</dbReference>
<feature type="region of interest" description="Disordered" evidence="2">
    <location>
        <begin position="538"/>
        <end position="601"/>
    </location>
</feature>
<feature type="compositionally biased region" description="Basic and acidic residues" evidence="2">
    <location>
        <begin position="67"/>
        <end position="84"/>
    </location>
</feature>
<feature type="compositionally biased region" description="Low complexity" evidence="2">
    <location>
        <begin position="367"/>
        <end position="400"/>
    </location>
</feature>
<organism evidence="3 4">
    <name type="scientific">Xyrichtys novacula</name>
    <name type="common">Pearly razorfish</name>
    <name type="synonym">Hemipteronotus novacula</name>
    <dbReference type="NCBI Taxonomy" id="13765"/>
    <lineage>
        <taxon>Eukaryota</taxon>
        <taxon>Metazoa</taxon>
        <taxon>Chordata</taxon>
        <taxon>Craniata</taxon>
        <taxon>Vertebrata</taxon>
        <taxon>Euteleostomi</taxon>
        <taxon>Actinopterygii</taxon>
        <taxon>Neopterygii</taxon>
        <taxon>Teleostei</taxon>
        <taxon>Neoteleostei</taxon>
        <taxon>Acanthomorphata</taxon>
        <taxon>Eupercaria</taxon>
        <taxon>Labriformes</taxon>
        <taxon>Labridae</taxon>
        <taxon>Xyrichtys</taxon>
    </lineage>
</organism>
<dbReference type="PANTHER" id="PTHR15721">
    <property type="entry name" value="KIAA0586 PROTEIN"/>
    <property type="match status" value="1"/>
</dbReference>
<feature type="compositionally biased region" description="Polar residues" evidence="2">
    <location>
        <begin position="31"/>
        <end position="44"/>
    </location>
</feature>
<feature type="compositionally biased region" description="Basic and acidic residues" evidence="2">
    <location>
        <begin position="691"/>
        <end position="707"/>
    </location>
</feature>
<feature type="region of interest" description="Disordered" evidence="2">
    <location>
        <begin position="289"/>
        <end position="449"/>
    </location>
</feature>
<dbReference type="GO" id="GO:0007224">
    <property type="term" value="P:smoothened signaling pathway"/>
    <property type="evidence" value="ECO:0007669"/>
    <property type="project" value="InterPro"/>
</dbReference>
<reference evidence="3" key="1">
    <citation type="submission" date="2023-08" db="EMBL/GenBank/DDBJ databases">
        <authorList>
            <person name="Alioto T."/>
            <person name="Alioto T."/>
            <person name="Gomez Garrido J."/>
        </authorList>
    </citation>
    <scope>NUCLEOTIDE SEQUENCE</scope>
</reference>
<feature type="compositionally biased region" description="Low complexity" evidence="2">
    <location>
        <begin position="301"/>
        <end position="314"/>
    </location>
</feature>
<feature type="compositionally biased region" description="Basic and acidic residues" evidence="2">
    <location>
        <begin position="1197"/>
        <end position="1207"/>
    </location>
</feature>
<feature type="compositionally biased region" description="Basic and acidic residues" evidence="2">
    <location>
        <begin position="723"/>
        <end position="737"/>
    </location>
</feature>
<feature type="compositionally biased region" description="Low complexity" evidence="2">
    <location>
        <begin position="989"/>
        <end position="1000"/>
    </location>
</feature>
<keyword evidence="1" id="KW-0175">Coiled coil</keyword>
<evidence type="ECO:0000256" key="2">
    <source>
        <dbReference type="SAM" id="MobiDB-lite"/>
    </source>
</evidence>
<name>A0AAV1GQS4_XYRNO</name>
<feature type="compositionally biased region" description="Polar residues" evidence="2">
    <location>
        <begin position="761"/>
        <end position="771"/>
    </location>
</feature>
<feature type="compositionally biased region" description="Low complexity" evidence="2">
    <location>
        <begin position="1104"/>
        <end position="1128"/>
    </location>
</feature>
<feature type="region of interest" description="Disordered" evidence="2">
    <location>
        <begin position="884"/>
        <end position="905"/>
    </location>
</feature>
<evidence type="ECO:0000313" key="4">
    <source>
        <dbReference type="Proteomes" id="UP001178508"/>
    </source>
</evidence>
<keyword evidence="4" id="KW-1185">Reference proteome</keyword>
<evidence type="ECO:0000256" key="1">
    <source>
        <dbReference type="SAM" id="Coils"/>
    </source>
</evidence>
<evidence type="ECO:0000313" key="3">
    <source>
        <dbReference type="EMBL" id="CAJ1074934.1"/>
    </source>
</evidence>
<feature type="region of interest" description="Disordered" evidence="2">
    <location>
        <begin position="683"/>
        <end position="780"/>
    </location>
</feature>
<feature type="coiled-coil region" evidence="1">
    <location>
        <begin position="459"/>
        <end position="486"/>
    </location>
</feature>
<feature type="compositionally biased region" description="Low complexity" evidence="2">
    <location>
        <begin position="326"/>
        <end position="337"/>
    </location>
</feature>
<feature type="compositionally biased region" description="Pro residues" evidence="2">
    <location>
        <begin position="1016"/>
        <end position="1036"/>
    </location>
</feature>
<proteinExistence type="predicted"/>
<feature type="region of interest" description="Disordered" evidence="2">
    <location>
        <begin position="949"/>
        <end position="1134"/>
    </location>
</feature>
<gene>
    <name evidence="3" type="ORF">XNOV1_A041912</name>
</gene>
<protein>
    <submittedName>
        <fullName evidence="3">Protein TALPID3 isoform X6</fullName>
    </submittedName>
</protein>
<feature type="compositionally biased region" description="Polar residues" evidence="2">
    <location>
        <begin position="1236"/>
        <end position="1263"/>
    </location>
</feature>
<dbReference type="InterPro" id="IPR029246">
    <property type="entry name" value="TALPID3"/>
</dbReference>
<feature type="compositionally biased region" description="Pro residues" evidence="2">
    <location>
        <begin position="1087"/>
        <end position="1103"/>
    </location>
</feature>